<dbReference type="Proteomes" id="UP000814140">
    <property type="component" value="Unassembled WGS sequence"/>
</dbReference>
<evidence type="ECO:0000313" key="2">
    <source>
        <dbReference type="Proteomes" id="UP000814140"/>
    </source>
</evidence>
<comment type="caution">
    <text evidence="1">The sequence shown here is derived from an EMBL/GenBank/DDBJ whole genome shotgun (WGS) entry which is preliminary data.</text>
</comment>
<proteinExistence type="predicted"/>
<organism evidence="1 2">
    <name type="scientific">Artomyces pyxidatus</name>
    <dbReference type="NCBI Taxonomy" id="48021"/>
    <lineage>
        <taxon>Eukaryota</taxon>
        <taxon>Fungi</taxon>
        <taxon>Dikarya</taxon>
        <taxon>Basidiomycota</taxon>
        <taxon>Agaricomycotina</taxon>
        <taxon>Agaricomycetes</taxon>
        <taxon>Russulales</taxon>
        <taxon>Auriscalpiaceae</taxon>
        <taxon>Artomyces</taxon>
    </lineage>
</organism>
<reference evidence="1" key="2">
    <citation type="journal article" date="2022" name="New Phytol.">
        <title>Evolutionary transition to the ectomycorrhizal habit in the genomes of a hyperdiverse lineage of mushroom-forming fungi.</title>
        <authorList>
            <person name="Looney B."/>
            <person name="Miyauchi S."/>
            <person name="Morin E."/>
            <person name="Drula E."/>
            <person name="Courty P.E."/>
            <person name="Kohler A."/>
            <person name="Kuo A."/>
            <person name="LaButti K."/>
            <person name="Pangilinan J."/>
            <person name="Lipzen A."/>
            <person name="Riley R."/>
            <person name="Andreopoulos W."/>
            <person name="He G."/>
            <person name="Johnson J."/>
            <person name="Nolan M."/>
            <person name="Tritt A."/>
            <person name="Barry K.W."/>
            <person name="Grigoriev I.V."/>
            <person name="Nagy L.G."/>
            <person name="Hibbett D."/>
            <person name="Henrissat B."/>
            <person name="Matheny P.B."/>
            <person name="Labbe J."/>
            <person name="Martin F.M."/>
        </authorList>
    </citation>
    <scope>NUCLEOTIDE SEQUENCE</scope>
    <source>
        <strain evidence="1">HHB10654</strain>
    </source>
</reference>
<evidence type="ECO:0000313" key="1">
    <source>
        <dbReference type="EMBL" id="KAI0058086.1"/>
    </source>
</evidence>
<dbReference type="EMBL" id="MU277239">
    <property type="protein sequence ID" value="KAI0058086.1"/>
    <property type="molecule type" value="Genomic_DNA"/>
</dbReference>
<reference evidence="1" key="1">
    <citation type="submission" date="2021-03" db="EMBL/GenBank/DDBJ databases">
        <authorList>
            <consortium name="DOE Joint Genome Institute"/>
            <person name="Ahrendt S."/>
            <person name="Looney B.P."/>
            <person name="Miyauchi S."/>
            <person name="Morin E."/>
            <person name="Drula E."/>
            <person name="Courty P.E."/>
            <person name="Chicoki N."/>
            <person name="Fauchery L."/>
            <person name="Kohler A."/>
            <person name="Kuo A."/>
            <person name="Labutti K."/>
            <person name="Pangilinan J."/>
            <person name="Lipzen A."/>
            <person name="Riley R."/>
            <person name="Andreopoulos W."/>
            <person name="He G."/>
            <person name="Johnson J."/>
            <person name="Barry K.W."/>
            <person name="Grigoriev I.V."/>
            <person name="Nagy L."/>
            <person name="Hibbett D."/>
            <person name="Henrissat B."/>
            <person name="Matheny P.B."/>
            <person name="Labbe J."/>
            <person name="Martin F."/>
        </authorList>
    </citation>
    <scope>NUCLEOTIDE SEQUENCE</scope>
    <source>
        <strain evidence="1">HHB10654</strain>
    </source>
</reference>
<accession>A0ACB8SQR4</accession>
<name>A0ACB8SQR4_9AGAM</name>
<protein>
    <submittedName>
        <fullName evidence="1">Uncharacterized protein</fullName>
    </submittedName>
</protein>
<sequence>MDVVVVPRCPVEIVREIFEIAAQTDLHTSCSLSLVCSASRAWTEPILYETVILESARALRAFALAIATKPAGFVARRVRHLGIFAPGPFPAIHRVLAACAGVTSFACGFSLPHYIKQYHGAAPGLLPREQHLLGLSCRDGWDPSVLGRGLTHLRMHLNPSSWDPTRLADLAQFQALTHLAIVYRQSDGLHALLPMLRSVLGAVPGLQLLLVQVLGARLPSGSTTLVDDLNQLASHELHDLRLVAEAAPFSTSRQWESASRGGVSIWSEAERQVHARIHGGW</sequence>
<gene>
    <name evidence="1" type="ORF">BV25DRAFT_1830442</name>
</gene>
<keyword evidence="2" id="KW-1185">Reference proteome</keyword>